<organism evidence="1 2">
    <name type="scientific">Martelella mangrovi</name>
    <dbReference type="NCBI Taxonomy" id="1397477"/>
    <lineage>
        <taxon>Bacteria</taxon>
        <taxon>Pseudomonadati</taxon>
        <taxon>Pseudomonadota</taxon>
        <taxon>Alphaproteobacteria</taxon>
        <taxon>Hyphomicrobiales</taxon>
        <taxon>Aurantimonadaceae</taxon>
        <taxon>Martelella</taxon>
    </lineage>
</organism>
<dbReference type="EMBL" id="JBEPLY010000003">
    <property type="protein sequence ID" value="MET3599238.1"/>
    <property type="molecule type" value="Genomic_DNA"/>
</dbReference>
<accession>A0ABV2I9T4</accession>
<protein>
    <submittedName>
        <fullName evidence="1">PhiE125 gp8 family phage protein</fullName>
    </submittedName>
</protein>
<evidence type="ECO:0000313" key="2">
    <source>
        <dbReference type="Proteomes" id="UP001549164"/>
    </source>
</evidence>
<name>A0ABV2I9T4_9HYPH</name>
<dbReference type="RefSeq" id="WP_354433459.1">
    <property type="nucleotide sequence ID" value="NZ_JBEPLY010000003.1"/>
</dbReference>
<dbReference type="Gene3D" id="1.10.3230.30">
    <property type="entry name" value="Phage gp6-like head-tail connector protein"/>
    <property type="match status" value="1"/>
</dbReference>
<proteinExistence type="predicted"/>
<dbReference type="CDD" id="cd08054">
    <property type="entry name" value="gp6"/>
    <property type="match status" value="1"/>
</dbReference>
<gene>
    <name evidence="1" type="ORF">ABID12_001169</name>
</gene>
<evidence type="ECO:0000313" key="1">
    <source>
        <dbReference type="EMBL" id="MET3599238.1"/>
    </source>
</evidence>
<sequence length="188" mass="20202">MSYALITPAAEEPVTVSEARDFLRLDNGDEDSLLGDLITTARDYLETISGLSLVTQQWRLCRDDWPSSGMVSLARGPVQSVEAVTVYDGGGTPSVVSLDRARLDGRARPARFYLPALAGRCAGVNGIEVDFTAGFGAAADVPEVARQAILRHVAHMFVFRGVVSAEQQPAGAPDGYDRLIAPLKAWRL</sequence>
<dbReference type="Pfam" id="PF05135">
    <property type="entry name" value="Phage_connect_1"/>
    <property type="match status" value="1"/>
</dbReference>
<dbReference type="InterPro" id="IPR021146">
    <property type="entry name" value="Phage_gp6-like_head-tail"/>
</dbReference>
<dbReference type="Proteomes" id="UP001549164">
    <property type="component" value="Unassembled WGS sequence"/>
</dbReference>
<reference evidence="1 2" key="1">
    <citation type="submission" date="2024-06" db="EMBL/GenBank/DDBJ databases">
        <title>Genomic Encyclopedia of Type Strains, Phase IV (KMG-IV): sequencing the most valuable type-strain genomes for metagenomic binning, comparative biology and taxonomic classification.</title>
        <authorList>
            <person name="Goeker M."/>
        </authorList>
    </citation>
    <scope>NUCLEOTIDE SEQUENCE [LARGE SCALE GENOMIC DNA]</scope>
    <source>
        <strain evidence="1 2">DSM 28102</strain>
    </source>
</reference>
<comment type="caution">
    <text evidence="1">The sequence shown here is derived from an EMBL/GenBank/DDBJ whole genome shotgun (WGS) entry which is preliminary data.</text>
</comment>
<dbReference type="NCBIfam" id="TIGR02215">
    <property type="entry name" value="phage_chp_gp8"/>
    <property type="match status" value="1"/>
</dbReference>
<dbReference type="InterPro" id="IPR011738">
    <property type="entry name" value="Phage_CHP"/>
</dbReference>
<keyword evidence="2" id="KW-1185">Reference proteome</keyword>